<gene>
    <name evidence="4" type="ORF">BD626DRAFT_479909</name>
</gene>
<organism evidence="4 5">
    <name type="scientific">Schizophyllum amplum</name>
    <dbReference type="NCBI Taxonomy" id="97359"/>
    <lineage>
        <taxon>Eukaryota</taxon>
        <taxon>Fungi</taxon>
        <taxon>Dikarya</taxon>
        <taxon>Basidiomycota</taxon>
        <taxon>Agaricomycotina</taxon>
        <taxon>Agaricomycetes</taxon>
        <taxon>Agaricomycetidae</taxon>
        <taxon>Agaricales</taxon>
        <taxon>Schizophyllaceae</taxon>
        <taxon>Schizophyllum</taxon>
    </lineage>
</organism>
<dbReference type="AlphaFoldDB" id="A0A550CSQ9"/>
<dbReference type="OrthoDB" id="2502001at2759"/>
<protein>
    <recommendedName>
        <fullName evidence="6">Thioredoxin-like protein</fullName>
    </recommendedName>
</protein>
<evidence type="ECO:0000256" key="1">
    <source>
        <dbReference type="SAM" id="MobiDB-lite"/>
    </source>
</evidence>
<evidence type="ECO:0000313" key="4">
    <source>
        <dbReference type="EMBL" id="TRM67814.1"/>
    </source>
</evidence>
<feature type="signal peptide" evidence="3">
    <location>
        <begin position="1"/>
        <end position="18"/>
    </location>
</feature>
<proteinExistence type="predicted"/>
<dbReference type="Proteomes" id="UP000320762">
    <property type="component" value="Unassembled WGS sequence"/>
</dbReference>
<comment type="caution">
    <text evidence="4">The sequence shown here is derived from an EMBL/GenBank/DDBJ whole genome shotgun (WGS) entry which is preliminary data.</text>
</comment>
<name>A0A550CSQ9_9AGAR</name>
<keyword evidence="5" id="KW-1185">Reference proteome</keyword>
<keyword evidence="2" id="KW-0472">Membrane</keyword>
<evidence type="ECO:0008006" key="6">
    <source>
        <dbReference type="Google" id="ProtNLM"/>
    </source>
</evidence>
<accession>A0A550CSQ9</accession>
<evidence type="ECO:0000256" key="3">
    <source>
        <dbReference type="SAM" id="SignalP"/>
    </source>
</evidence>
<evidence type="ECO:0000313" key="5">
    <source>
        <dbReference type="Proteomes" id="UP000320762"/>
    </source>
</evidence>
<keyword evidence="2" id="KW-0812">Transmembrane</keyword>
<dbReference type="EMBL" id="VDMD01000002">
    <property type="protein sequence ID" value="TRM67814.1"/>
    <property type="molecule type" value="Genomic_DNA"/>
</dbReference>
<feature type="compositionally biased region" description="Polar residues" evidence="1">
    <location>
        <begin position="322"/>
        <end position="331"/>
    </location>
</feature>
<feature type="region of interest" description="Disordered" evidence="1">
    <location>
        <begin position="294"/>
        <end position="339"/>
    </location>
</feature>
<reference evidence="4 5" key="1">
    <citation type="journal article" date="2019" name="New Phytol.">
        <title>Comparative genomics reveals unique wood-decay strategies and fruiting body development in the Schizophyllaceae.</title>
        <authorList>
            <person name="Almasi E."/>
            <person name="Sahu N."/>
            <person name="Krizsan K."/>
            <person name="Balint B."/>
            <person name="Kovacs G.M."/>
            <person name="Kiss B."/>
            <person name="Cseklye J."/>
            <person name="Drula E."/>
            <person name="Henrissat B."/>
            <person name="Nagy I."/>
            <person name="Chovatia M."/>
            <person name="Adam C."/>
            <person name="LaButti K."/>
            <person name="Lipzen A."/>
            <person name="Riley R."/>
            <person name="Grigoriev I.V."/>
            <person name="Nagy L.G."/>
        </authorList>
    </citation>
    <scope>NUCLEOTIDE SEQUENCE [LARGE SCALE GENOMIC DNA]</scope>
    <source>
        <strain evidence="4 5">NL-1724</strain>
    </source>
</reference>
<feature type="chain" id="PRO_5021787184" description="Thioredoxin-like protein" evidence="3">
    <location>
        <begin position="19"/>
        <end position="339"/>
    </location>
</feature>
<feature type="transmembrane region" description="Helical" evidence="2">
    <location>
        <begin position="273"/>
        <end position="291"/>
    </location>
</feature>
<feature type="region of interest" description="Disordered" evidence="1">
    <location>
        <begin position="32"/>
        <end position="54"/>
    </location>
</feature>
<keyword evidence="2" id="KW-1133">Transmembrane helix</keyword>
<evidence type="ECO:0000256" key="2">
    <source>
        <dbReference type="SAM" id="Phobius"/>
    </source>
</evidence>
<sequence>MRLLQSLSLLALLSSASAQYFSQGWDPSKPIPTSSYGQAKKAAHARSEEGAADAATADIEPLTPSKIMSYFDTEKLLRTDVAKSLFSQVGINITERLDATQGAPWDERIQLITDDNYENVIVNEQLTEEEEKERVWCIVITTSTAKHDAISKFVDEHFDAAYNETLLAGDLSHVQWGRIDYMNVTLLTTKWNVWSGPWIVIASDRGQSLRFYRAGVMHMRNGGLRKNLLEKAYENFPVWRSSFGPGGNYEFVMDYLGQAMLQLHKVLSIVPRWMMFVLSGTIASLFMQLLHRGDSDKPKPKAPEAAVADPTPVLAAAPEAKTTPSKPNKSNAKQRKNKK</sequence>
<keyword evidence="3" id="KW-0732">Signal</keyword>